<dbReference type="InterPro" id="IPR011009">
    <property type="entry name" value="Kinase-like_dom_sf"/>
</dbReference>
<feature type="region of interest" description="Disordered" evidence="1">
    <location>
        <begin position="248"/>
        <end position="271"/>
    </location>
</feature>
<protein>
    <submittedName>
        <fullName evidence="4">Unnamed protein product</fullName>
    </submittedName>
</protein>
<dbReference type="SMART" id="SM00220">
    <property type="entry name" value="S_TKc"/>
    <property type="match status" value="1"/>
</dbReference>
<dbReference type="GO" id="GO:0004674">
    <property type="term" value="F:protein serine/threonine kinase activity"/>
    <property type="evidence" value="ECO:0007669"/>
    <property type="project" value="TreeGrafter"/>
</dbReference>
<evidence type="ECO:0000313" key="5">
    <source>
        <dbReference type="Proteomes" id="UP001165121"/>
    </source>
</evidence>
<dbReference type="InterPro" id="IPR000719">
    <property type="entry name" value="Prot_kinase_dom"/>
</dbReference>
<comment type="caution">
    <text evidence="4">The sequence shown here is derived from an EMBL/GenBank/DDBJ whole genome shotgun (WGS) entry which is preliminary data.</text>
</comment>
<feature type="transmembrane region" description="Helical" evidence="2">
    <location>
        <begin position="219"/>
        <end position="240"/>
    </location>
</feature>
<dbReference type="PANTHER" id="PTHR44329:SF214">
    <property type="entry name" value="PROTEIN KINASE DOMAIN-CONTAINING PROTEIN"/>
    <property type="match status" value="1"/>
</dbReference>
<evidence type="ECO:0000256" key="1">
    <source>
        <dbReference type="SAM" id="MobiDB-lite"/>
    </source>
</evidence>
<organism evidence="4 5">
    <name type="scientific">Phytophthora fragariaefolia</name>
    <dbReference type="NCBI Taxonomy" id="1490495"/>
    <lineage>
        <taxon>Eukaryota</taxon>
        <taxon>Sar</taxon>
        <taxon>Stramenopiles</taxon>
        <taxon>Oomycota</taxon>
        <taxon>Peronosporomycetes</taxon>
        <taxon>Peronosporales</taxon>
        <taxon>Peronosporaceae</taxon>
        <taxon>Phytophthora</taxon>
    </lineage>
</organism>
<keyword evidence="2" id="KW-0812">Transmembrane</keyword>
<proteinExistence type="predicted"/>
<dbReference type="Gene3D" id="3.30.200.20">
    <property type="entry name" value="Phosphorylase Kinase, domain 1"/>
    <property type="match status" value="1"/>
</dbReference>
<reference evidence="4" key="1">
    <citation type="submission" date="2023-04" db="EMBL/GenBank/DDBJ databases">
        <title>Phytophthora fragariaefolia NBRC 109709.</title>
        <authorList>
            <person name="Ichikawa N."/>
            <person name="Sato H."/>
            <person name="Tonouchi N."/>
        </authorList>
    </citation>
    <scope>NUCLEOTIDE SEQUENCE</scope>
    <source>
        <strain evidence="4">NBRC 109709</strain>
    </source>
</reference>
<dbReference type="Proteomes" id="UP001165121">
    <property type="component" value="Unassembled WGS sequence"/>
</dbReference>
<dbReference type="InterPro" id="IPR051681">
    <property type="entry name" value="Ser/Thr_Kinases-Pseudokinases"/>
</dbReference>
<evidence type="ECO:0000256" key="2">
    <source>
        <dbReference type="SAM" id="Phobius"/>
    </source>
</evidence>
<feature type="region of interest" description="Disordered" evidence="1">
    <location>
        <begin position="181"/>
        <end position="216"/>
    </location>
</feature>
<evidence type="ECO:0000313" key="4">
    <source>
        <dbReference type="EMBL" id="GMF35956.1"/>
    </source>
</evidence>
<feature type="domain" description="Protein kinase" evidence="3">
    <location>
        <begin position="292"/>
        <end position="564"/>
    </location>
</feature>
<dbReference type="PANTHER" id="PTHR44329">
    <property type="entry name" value="SERINE/THREONINE-PROTEIN KINASE TNNI3K-RELATED"/>
    <property type="match status" value="1"/>
</dbReference>
<gene>
    <name evidence="4" type="ORF">Pfra01_000966300</name>
</gene>
<dbReference type="Gene3D" id="1.10.510.10">
    <property type="entry name" value="Transferase(Phosphotransferase) domain 1"/>
    <property type="match status" value="1"/>
</dbReference>
<keyword evidence="5" id="KW-1185">Reference proteome</keyword>
<dbReference type="PROSITE" id="PS50011">
    <property type="entry name" value="PROTEIN_KINASE_DOM"/>
    <property type="match status" value="1"/>
</dbReference>
<dbReference type="OrthoDB" id="113627at2759"/>
<sequence length="569" mass="60966">MTLPDIGTRNYSLTAYYLGDTCDVTPHTVNVVRGEAFPCSNKTCIVSPFAASSGSGQVDRVSTACTSDFLGAMKAFFGSGQFLVEMTFEDTNCNVSFSYGTAFLASRQCVGGYDSSGNLGYHKGYLLDNGSALIKEFSSRACTLNSLSVTTEISGEALATHSCDAHGNRWYSSNDVDTESAAASANGSSPSASGSSHFDASSSSSISSTTDSSSSSTGAVVGIILGIVIVVAAIAALIVIRRRSKEKYENSQARTTNSSAGATPSAAESVNGQRGLWDDDIITAKRIPRDKLKVKKLLSRGAYGEVYAGVFNRQQVAIKVLIPATRTNIPHVNAFLSEAKMMATMEHPRVVALIGVAWDSLSDLCVVLEFMDGGDLRTTLDKYLASNAPVGFDRQKGTIALHVCHALTYLHSLEPPVIHRDLKSRNVLLSKTMEAKLTDFGISRERLDQTMTAGVGTSLWMAPEVMLGERYDVKADIFSFGVLLSELDVHTLPYALTKKSCRESEGRELTDATLLQRVATGSVRVEFSKSNLQSITELGHACVSVNPSDRPSAPQALYKLQVVLAQELQ</sequence>
<dbReference type="EMBL" id="BSXT01000903">
    <property type="protein sequence ID" value="GMF35956.1"/>
    <property type="molecule type" value="Genomic_DNA"/>
</dbReference>
<keyword evidence="2" id="KW-1133">Transmembrane helix</keyword>
<accession>A0A9W7CP86</accession>
<dbReference type="PROSITE" id="PS00108">
    <property type="entry name" value="PROTEIN_KINASE_ST"/>
    <property type="match status" value="1"/>
</dbReference>
<feature type="compositionally biased region" description="Polar residues" evidence="1">
    <location>
        <begin position="250"/>
        <end position="271"/>
    </location>
</feature>
<dbReference type="AlphaFoldDB" id="A0A9W7CP86"/>
<dbReference type="Pfam" id="PF00069">
    <property type="entry name" value="Pkinase"/>
    <property type="match status" value="1"/>
</dbReference>
<evidence type="ECO:0000259" key="3">
    <source>
        <dbReference type="PROSITE" id="PS50011"/>
    </source>
</evidence>
<dbReference type="SUPFAM" id="SSF56112">
    <property type="entry name" value="Protein kinase-like (PK-like)"/>
    <property type="match status" value="1"/>
</dbReference>
<name>A0A9W7CP86_9STRA</name>
<dbReference type="GO" id="GO:0005524">
    <property type="term" value="F:ATP binding"/>
    <property type="evidence" value="ECO:0007669"/>
    <property type="project" value="InterPro"/>
</dbReference>
<keyword evidence="2" id="KW-0472">Membrane</keyword>
<dbReference type="InterPro" id="IPR008271">
    <property type="entry name" value="Ser/Thr_kinase_AS"/>
</dbReference>